<reference evidence="1" key="1">
    <citation type="submission" date="2019-07" db="EMBL/GenBank/DDBJ databases">
        <title>Genomic Encyclopedia of Type Strains, Phase IV (KMG-IV): sequencing the most valuable type-strain genomes for metagenomic binning, comparative biology and taxonomic classification.</title>
        <authorList>
            <person name="Goeker M."/>
        </authorList>
    </citation>
    <scope>NUCLEOTIDE SEQUENCE</scope>
    <source>
        <strain evidence="1">DSM 44596</strain>
    </source>
</reference>
<gene>
    <name evidence="1" type="ORF">FNL38_11367</name>
</gene>
<accession>A0A652YHH8</accession>
<proteinExistence type="predicted"/>
<protein>
    <submittedName>
        <fullName evidence="1">Uncharacterized protein</fullName>
    </submittedName>
</protein>
<organism evidence="1">
    <name type="scientific">Nocardia globerula</name>
    <dbReference type="NCBI Taxonomy" id="1818"/>
    <lineage>
        <taxon>Bacteria</taxon>
        <taxon>Bacillati</taxon>
        <taxon>Actinomycetota</taxon>
        <taxon>Actinomycetes</taxon>
        <taxon>Mycobacteriales</taxon>
        <taxon>Nocardiaceae</taxon>
        <taxon>Nocardia</taxon>
    </lineage>
</organism>
<dbReference type="EMBL" id="VNIQ01000013">
    <property type="protein sequence ID" value="TYQ00701.1"/>
    <property type="molecule type" value="Genomic_DNA"/>
</dbReference>
<evidence type="ECO:0000313" key="1">
    <source>
        <dbReference type="EMBL" id="TYQ00701.1"/>
    </source>
</evidence>
<sequence>MFHRYRLCSNDFAEGQAELLVRGDIGLAQNISGSARMATGHGVGRYPLMFRSYC</sequence>
<dbReference type="AlphaFoldDB" id="A0A652YHH8"/>
<comment type="caution">
    <text evidence="1">The sequence shown here is derived from an EMBL/GenBank/DDBJ whole genome shotgun (WGS) entry which is preliminary data.</text>
</comment>
<name>A0A652YHH8_NOCGL</name>